<dbReference type="Proteomes" id="UP000077266">
    <property type="component" value="Unassembled WGS sequence"/>
</dbReference>
<proteinExistence type="predicted"/>
<dbReference type="InParanoid" id="A0A166MQ16"/>
<protein>
    <submittedName>
        <fullName evidence="1">Uncharacterized protein</fullName>
    </submittedName>
</protein>
<organism evidence="1 2">
    <name type="scientific">Exidia glandulosa HHB12029</name>
    <dbReference type="NCBI Taxonomy" id="1314781"/>
    <lineage>
        <taxon>Eukaryota</taxon>
        <taxon>Fungi</taxon>
        <taxon>Dikarya</taxon>
        <taxon>Basidiomycota</taxon>
        <taxon>Agaricomycotina</taxon>
        <taxon>Agaricomycetes</taxon>
        <taxon>Auriculariales</taxon>
        <taxon>Exidiaceae</taxon>
        <taxon>Exidia</taxon>
    </lineage>
</organism>
<reference evidence="1 2" key="1">
    <citation type="journal article" date="2016" name="Mol. Biol. Evol.">
        <title>Comparative Genomics of Early-Diverging Mushroom-Forming Fungi Provides Insights into the Origins of Lignocellulose Decay Capabilities.</title>
        <authorList>
            <person name="Nagy L.G."/>
            <person name="Riley R."/>
            <person name="Tritt A."/>
            <person name="Adam C."/>
            <person name="Daum C."/>
            <person name="Floudas D."/>
            <person name="Sun H."/>
            <person name="Yadav J.S."/>
            <person name="Pangilinan J."/>
            <person name="Larsson K.H."/>
            <person name="Matsuura K."/>
            <person name="Barry K."/>
            <person name="Labutti K."/>
            <person name="Kuo R."/>
            <person name="Ohm R.A."/>
            <person name="Bhattacharya S.S."/>
            <person name="Shirouzu T."/>
            <person name="Yoshinaga Y."/>
            <person name="Martin F.M."/>
            <person name="Grigoriev I.V."/>
            <person name="Hibbett D.S."/>
        </authorList>
    </citation>
    <scope>NUCLEOTIDE SEQUENCE [LARGE SCALE GENOMIC DNA]</scope>
    <source>
        <strain evidence="1 2">HHB12029</strain>
    </source>
</reference>
<gene>
    <name evidence="1" type="ORF">EXIGLDRAFT_52044</name>
</gene>
<accession>A0A166MQ16</accession>
<name>A0A166MQ16_EXIGL</name>
<dbReference type="AlphaFoldDB" id="A0A166MQ16"/>
<evidence type="ECO:0000313" key="2">
    <source>
        <dbReference type="Proteomes" id="UP000077266"/>
    </source>
</evidence>
<sequence length="90" mass="9983">MRGTHARHLVPRFSLCASYLLCSAHCLPTYYLLPYIILKSQSKYTTPVTSHLRPDIDLQVAQLGHCPGRAAGSDVLGPRLCTRVLFLQSS</sequence>
<keyword evidence="2" id="KW-1185">Reference proteome</keyword>
<evidence type="ECO:0000313" key="1">
    <source>
        <dbReference type="EMBL" id="KZV78274.1"/>
    </source>
</evidence>
<dbReference type="EMBL" id="KV426997">
    <property type="protein sequence ID" value="KZV78274.1"/>
    <property type="molecule type" value="Genomic_DNA"/>
</dbReference>